<evidence type="ECO:0000313" key="3">
    <source>
        <dbReference type="Proteomes" id="UP000178429"/>
    </source>
</evidence>
<evidence type="ECO:0000313" key="2">
    <source>
        <dbReference type="EMBL" id="OGM68592.1"/>
    </source>
</evidence>
<name>A0A1F8BX22_9BACT</name>
<evidence type="ECO:0008006" key="4">
    <source>
        <dbReference type="Google" id="ProtNLM"/>
    </source>
</evidence>
<feature type="chain" id="PRO_5009535072" description="N-acetyltransferase domain-containing protein" evidence="1">
    <location>
        <begin position="22"/>
        <end position="1119"/>
    </location>
</feature>
<reference evidence="2 3" key="1">
    <citation type="journal article" date="2016" name="Nat. Commun.">
        <title>Thousands of microbial genomes shed light on interconnected biogeochemical processes in an aquifer system.</title>
        <authorList>
            <person name="Anantharaman K."/>
            <person name="Brown C.T."/>
            <person name="Hug L.A."/>
            <person name="Sharon I."/>
            <person name="Castelle C.J."/>
            <person name="Probst A.J."/>
            <person name="Thomas B.C."/>
            <person name="Singh A."/>
            <person name="Wilkins M.J."/>
            <person name="Karaoz U."/>
            <person name="Brodie E.L."/>
            <person name="Williams K.H."/>
            <person name="Hubbard S.S."/>
            <person name="Banfield J.F."/>
        </authorList>
    </citation>
    <scope>NUCLEOTIDE SEQUENCE [LARGE SCALE GENOMIC DNA]</scope>
</reference>
<keyword evidence="1" id="KW-0732">Signal</keyword>
<accession>A0A1F8BX22</accession>
<dbReference type="STRING" id="1802525.A2975_00695"/>
<evidence type="ECO:0000256" key="1">
    <source>
        <dbReference type="SAM" id="SignalP"/>
    </source>
</evidence>
<comment type="caution">
    <text evidence="2">The sequence shown here is derived from an EMBL/GenBank/DDBJ whole genome shotgun (WGS) entry which is preliminary data.</text>
</comment>
<proteinExistence type="predicted"/>
<feature type="signal peptide" evidence="1">
    <location>
        <begin position="1"/>
        <end position="21"/>
    </location>
</feature>
<protein>
    <recommendedName>
        <fullName evidence="4">N-acetyltransferase domain-containing protein</fullName>
    </recommendedName>
</protein>
<dbReference type="Proteomes" id="UP000178429">
    <property type="component" value="Unassembled WGS sequence"/>
</dbReference>
<dbReference type="AlphaFoldDB" id="A0A1F8BX22"/>
<gene>
    <name evidence="2" type="ORF">A2975_00695</name>
</gene>
<organism evidence="2 3">
    <name type="scientific">Candidatus Woesebacteria bacterium RIFCSPLOWO2_01_FULL_44_14</name>
    <dbReference type="NCBI Taxonomy" id="1802525"/>
    <lineage>
        <taxon>Bacteria</taxon>
        <taxon>Candidatus Woeseibacteriota</taxon>
    </lineage>
</organism>
<sequence>MKKTLALLITIALLFSSVSPALGNGRLYFTGSKESKSSGGGGGSTNTIVVSGGGVVSSSGAGGGGAAYNAPARDPGGGGSGGGDGGGGSGGGLVVSGGGVQYVPPPKEYKVDGKVVSQTEYETVVKESLAADAFFKDFVASLNTSTTGSTPQYSFNLQGVPPASTLNTTQNVIQEQSLAQNPFSLSQIFQSTQQQSLQLKAEETAAKQVLEATRACNTGNLSACASARVITGTLSPTVVQQVEKSINDDKVASNLIGAVNSCLGGSSLACGVQSTLQSALPSGYGSRLVEVATQVAQTYGQQTLSTLSDEQTQRFVLATVGCVTDTSGCVGQAVSQALSRPLPEIAQQAISTLSRDVCRGDAACSAEAAQIVNERPAEARRWAIQQEFNSLCDTACQQSVGGVPVGLQDEIIEAAGLSKSIINQRQAVVGAVVGAVQGLAAAGGSAASEYCGRNISSICTDIREGSLSPTQVTALIFDDQVSTVGYDPRDLAVLRGIGEDNYEAVKEGYRVGQLQLVDPNSPAYQQFYAAVNGQPVIPSLTREQQKRAYPGIRSVGQGGVPTSVETIRVTPESLLQGQLEAARGVSLGYVQSEQGEDLLAGKPFARFALENPVLAGRIGNFLTNGVTILAGAGETISMSSRTVLNPAEMARLTVIAPRQESLFFPLLSAVQTIRENNQELRGLRGEERQTFFTNRAETFVTDRATYESCNSGNGACAAWNAYNIINQAAQKPGATETTRAVAQQAASSYLLNLETQRQDATTIDVIAGVGSFFGGIASPNIGLDLLVGQIAGAGQTIFREIFIDTPQEALARAGRQYLWENRGQTDEATVNSLQQDSAATFWDGVARMFRNMEQQATVGGGIDVGLAGVGTVLGRGVRALAGTPTEVVEQVVVVPRTSVADYTPRTSGPLFGTQPAFTRGAARIGFIDNLADDFRRGLLEAESFVFPERDPFGGLLGGARRSDQLNAPGRIGGGMGETVKAITGRSGRTYDLQRTGSEGNFVVDVVDPQAGQLAGQYRVYTNDNYSQVLNQNPDLPPLPQEVETFYSRFDVFSQYQGDGLSTLMLQDVFTEMEKLGGRHIENFSTMGAERLLSRYMDQGYKPFIDPTTGQEFWYKDYFE</sequence>
<dbReference type="EMBL" id="MGHL01000022">
    <property type="protein sequence ID" value="OGM68592.1"/>
    <property type="molecule type" value="Genomic_DNA"/>
</dbReference>